<name>A0A6A7Y984_9HYPH</name>
<feature type="domain" description="Aminoglycoside phosphotransferase" evidence="2">
    <location>
        <begin position="36"/>
        <end position="272"/>
    </location>
</feature>
<dbReference type="Pfam" id="PF01636">
    <property type="entry name" value="APH"/>
    <property type="match status" value="1"/>
</dbReference>
<evidence type="ECO:0000259" key="2">
    <source>
        <dbReference type="Pfam" id="PF01636"/>
    </source>
</evidence>
<gene>
    <name evidence="3" type="ORF">F0357_22145</name>
</gene>
<evidence type="ECO:0000256" key="1">
    <source>
        <dbReference type="ARBA" id="ARBA00038240"/>
    </source>
</evidence>
<sequence length="327" mass="36708">MLYDDLFLSRLERGVRSVVGTWGAAPDAEIRLLTISENATYLVEDDGRRFVVRVHRPAYHSEAEIRSELAWIEALRRDGIVETPAPIPAADGAMLVSFSDGEHMRNAVAFEHMAGREPDADSDLVKWYGHLGEINARLHGHSRAWKKPEDFARKTWNFERIVGDTAYWGDWRAALGLDAEGRAVLERLYPLLARQTAAYGYDEARFGLVHCDMRAANLLVDGDRLGVIDFDDCGISWFAYDFAAAISFLEHEPVVSDLMAAWLEGYRRVAPLDAEHEAALPMFVMLRRLQLTAWIASHAETPTAQSMGTAYTDGTVRLADLYLSRHG</sequence>
<dbReference type="Gene3D" id="3.30.200.20">
    <property type="entry name" value="Phosphorylase Kinase, domain 1"/>
    <property type="match status" value="1"/>
</dbReference>
<organism evidence="3 4">
    <name type="scientific">Segnochrobactrum spirostomi</name>
    <dbReference type="NCBI Taxonomy" id="2608987"/>
    <lineage>
        <taxon>Bacteria</taxon>
        <taxon>Pseudomonadati</taxon>
        <taxon>Pseudomonadota</taxon>
        <taxon>Alphaproteobacteria</taxon>
        <taxon>Hyphomicrobiales</taxon>
        <taxon>Segnochrobactraceae</taxon>
        <taxon>Segnochrobactrum</taxon>
    </lineage>
</organism>
<dbReference type="GO" id="GO:0004413">
    <property type="term" value="F:homoserine kinase activity"/>
    <property type="evidence" value="ECO:0007669"/>
    <property type="project" value="TreeGrafter"/>
</dbReference>
<dbReference type="InterPro" id="IPR011009">
    <property type="entry name" value="Kinase-like_dom_sf"/>
</dbReference>
<evidence type="ECO:0000313" key="3">
    <source>
        <dbReference type="EMBL" id="MQT15305.1"/>
    </source>
</evidence>
<dbReference type="SUPFAM" id="SSF56112">
    <property type="entry name" value="Protein kinase-like (PK-like)"/>
    <property type="match status" value="1"/>
</dbReference>
<dbReference type="Gene3D" id="3.90.1200.10">
    <property type="match status" value="1"/>
</dbReference>
<dbReference type="AlphaFoldDB" id="A0A6A7Y984"/>
<dbReference type="PANTHER" id="PTHR21064:SF6">
    <property type="entry name" value="AMINOGLYCOSIDE PHOSPHOTRANSFERASE DOMAIN-CONTAINING PROTEIN"/>
    <property type="match status" value="1"/>
</dbReference>
<dbReference type="InterPro" id="IPR050249">
    <property type="entry name" value="Pseudomonas-type_ThrB"/>
</dbReference>
<dbReference type="RefSeq" id="WP_153490212.1">
    <property type="nucleotide sequence ID" value="NZ_VWNA01000003.1"/>
</dbReference>
<dbReference type="GO" id="GO:0009088">
    <property type="term" value="P:threonine biosynthetic process"/>
    <property type="evidence" value="ECO:0007669"/>
    <property type="project" value="TreeGrafter"/>
</dbReference>
<comment type="similarity">
    <text evidence="1">Belongs to the pseudomonas-type ThrB family.</text>
</comment>
<keyword evidence="4" id="KW-1185">Reference proteome</keyword>
<dbReference type="Proteomes" id="UP000332515">
    <property type="component" value="Unassembled WGS sequence"/>
</dbReference>
<comment type="caution">
    <text evidence="3">The sequence shown here is derived from an EMBL/GenBank/DDBJ whole genome shotgun (WGS) entry which is preliminary data.</text>
</comment>
<dbReference type="InterPro" id="IPR002575">
    <property type="entry name" value="Aminoglycoside_PTrfase"/>
</dbReference>
<keyword evidence="3" id="KW-0808">Transferase</keyword>
<accession>A0A6A7Y984</accession>
<proteinExistence type="inferred from homology"/>
<evidence type="ECO:0000313" key="4">
    <source>
        <dbReference type="Proteomes" id="UP000332515"/>
    </source>
</evidence>
<protein>
    <submittedName>
        <fullName evidence="3">Phosphotransferase enzyme family protein</fullName>
    </submittedName>
</protein>
<reference evidence="3 4" key="1">
    <citation type="submission" date="2019-09" db="EMBL/GenBank/DDBJ databases">
        <title>Segnochrobactrum spirostomi gen. nov., sp. nov., isolated from the ciliate Spirostomum cf. yagiui and description of a novel family, Segnochrobactraceae fam. nov. within the order Rhizobiales of the class Alphaproteobacteria.</title>
        <authorList>
            <person name="Akter S."/>
            <person name="Shazib S.U.A."/>
            <person name="Shin M.K."/>
        </authorList>
    </citation>
    <scope>NUCLEOTIDE SEQUENCE [LARGE SCALE GENOMIC DNA]</scope>
    <source>
        <strain evidence="3 4">Sp-1</strain>
    </source>
</reference>
<dbReference type="EMBL" id="VWNA01000003">
    <property type="protein sequence ID" value="MQT15305.1"/>
    <property type="molecule type" value="Genomic_DNA"/>
</dbReference>
<dbReference type="PANTHER" id="PTHR21064">
    <property type="entry name" value="AMINOGLYCOSIDE PHOSPHOTRANSFERASE DOMAIN-CONTAINING PROTEIN-RELATED"/>
    <property type="match status" value="1"/>
</dbReference>